<dbReference type="Gene3D" id="2.130.10.10">
    <property type="entry name" value="YVTN repeat-like/Quinoprotein amine dehydrogenase"/>
    <property type="match status" value="2"/>
</dbReference>
<dbReference type="InterPro" id="IPR019405">
    <property type="entry name" value="Lactonase_7-beta_prop"/>
</dbReference>
<comment type="caution">
    <text evidence="2">The sequence shown here is derived from an EMBL/GenBank/DDBJ whole genome shotgun (WGS) entry which is preliminary data.</text>
</comment>
<dbReference type="Proteomes" id="UP000706039">
    <property type="component" value="Unassembled WGS sequence"/>
</dbReference>
<evidence type="ECO:0000313" key="2">
    <source>
        <dbReference type="EMBL" id="MBY8825699.1"/>
    </source>
</evidence>
<dbReference type="InterPro" id="IPR011045">
    <property type="entry name" value="N2O_reductase_N"/>
</dbReference>
<dbReference type="PANTHER" id="PTHR47197">
    <property type="entry name" value="PROTEIN NIRF"/>
    <property type="match status" value="1"/>
</dbReference>
<name>A0ABS7PWF8_9SPHN</name>
<keyword evidence="3" id="KW-1185">Reference proteome</keyword>
<evidence type="ECO:0000313" key="3">
    <source>
        <dbReference type="Proteomes" id="UP000706039"/>
    </source>
</evidence>
<feature type="signal peptide" evidence="1">
    <location>
        <begin position="1"/>
        <end position="26"/>
    </location>
</feature>
<dbReference type="PANTHER" id="PTHR47197:SF3">
    <property type="entry name" value="DIHYDRO-HEME D1 DEHYDROGENASE"/>
    <property type="match status" value="1"/>
</dbReference>
<dbReference type="NCBIfam" id="TIGR02276">
    <property type="entry name" value="beta_rpt_yvtn"/>
    <property type="match status" value="1"/>
</dbReference>
<gene>
    <name evidence="2" type="ORF">K7G82_25580</name>
</gene>
<feature type="chain" id="PRO_5046347928" evidence="1">
    <location>
        <begin position="27"/>
        <end position="352"/>
    </location>
</feature>
<accession>A0ABS7PWF8</accession>
<keyword evidence="1" id="KW-0732">Signal</keyword>
<dbReference type="SUPFAM" id="SSF50974">
    <property type="entry name" value="Nitrous oxide reductase, N-terminal domain"/>
    <property type="match status" value="1"/>
</dbReference>
<reference evidence="2 3" key="1">
    <citation type="submission" date="2021-08" db="EMBL/GenBank/DDBJ databases">
        <authorList>
            <person name="Tuo L."/>
        </authorList>
    </citation>
    <scope>NUCLEOTIDE SEQUENCE [LARGE SCALE GENOMIC DNA]</scope>
    <source>
        <strain evidence="2 3">JCM 31229</strain>
    </source>
</reference>
<dbReference type="InterPro" id="IPR015943">
    <property type="entry name" value="WD40/YVTN_repeat-like_dom_sf"/>
</dbReference>
<dbReference type="EMBL" id="JAINVV010000013">
    <property type="protein sequence ID" value="MBY8825699.1"/>
    <property type="molecule type" value="Genomic_DNA"/>
</dbReference>
<evidence type="ECO:0000256" key="1">
    <source>
        <dbReference type="SAM" id="SignalP"/>
    </source>
</evidence>
<sequence>MVTVTGRLLCGLAAAAALALPAALHAKPYLYVQNGESGDVSVISIPEHELVSVIPVGHHPDDVIGSPDGKAVYVNVGISKSHSWGVPDSGEIVAISTADDRILWRLPLKDGWPHHLSISKTGTLYAPLYDRAYLEVIDTRRGVITGRLDGQWGMHTTRLSADGKRLYAGSMFTQSIYVLDTEKNRLAKLLSFQDGVRPFTFTRDEKTLYTQLSRLHGFAVADLESGKVTRTVRLPGLPADFTPPLEWPHNVNHGLELSPDETYLFAAGSIINTVSIYTHPGLELVKTIPVCAGPNWITFAPDGRYAYVGCRTSNEVSVIDVATLQELKRVKTGGKGSARVKVVDVPSRVARP</sequence>
<dbReference type="InterPro" id="IPR051200">
    <property type="entry name" value="Host-pathogen_enzymatic-act"/>
</dbReference>
<protein>
    <submittedName>
        <fullName evidence="2">Beta-propeller fold lactonase family protein</fullName>
    </submittedName>
</protein>
<dbReference type="Pfam" id="PF10282">
    <property type="entry name" value="Lactonase"/>
    <property type="match status" value="1"/>
</dbReference>
<organism evidence="2 3">
    <name type="scientific">Sphingomonas colocasiae</name>
    <dbReference type="NCBI Taxonomy" id="1848973"/>
    <lineage>
        <taxon>Bacteria</taxon>
        <taxon>Pseudomonadati</taxon>
        <taxon>Pseudomonadota</taxon>
        <taxon>Alphaproteobacteria</taxon>
        <taxon>Sphingomonadales</taxon>
        <taxon>Sphingomonadaceae</taxon>
        <taxon>Sphingomonas</taxon>
    </lineage>
</organism>
<proteinExistence type="predicted"/>
<dbReference type="InterPro" id="IPR011964">
    <property type="entry name" value="YVTN_b-propeller_repeat"/>
</dbReference>
<dbReference type="RefSeq" id="WP_222992805.1">
    <property type="nucleotide sequence ID" value="NZ_JAINVV010000013.1"/>
</dbReference>